<dbReference type="STRING" id="2138.SMSRO_v1c17420"/>
<organism evidence="1 2">
    <name type="scientific">Spiroplasma poulsonii</name>
    <dbReference type="NCBI Taxonomy" id="2138"/>
    <lineage>
        <taxon>Bacteria</taxon>
        <taxon>Bacillati</taxon>
        <taxon>Mycoplasmatota</taxon>
        <taxon>Mollicutes</taxon>
        <taxon>Entomoplasmatales</taxon>
        <taxon>Spiroplasmataceae</taxon>
        <taxon>Spiroplasma</taxon>
    </lineage>
</organism>
<dbReference type="AlphaFoldDB" id="A0A2P6FF96"/>
<gene>
    <name evidence="1" type="ORF">SMSRO_SF019180</name>
</gene>
<name>A0A2P6FF96_9MOLU</name>
<evidence type="ECO:0000313" key="2">
    <source>
        <dbReference type="Proteomes" id="UP000031565"/>
    </source>
</evidence>
<dbReference type="Proteomes" id="UP000031565">
    <property type="component" value="Unassembled WGS sequence"/>
</dbReference>
<dbReference type="RefSeq" id="WP_157944248.1">
    <property type="nucleotide sequence ID" value="NZ_CM020866.1"/>
</dbReference>
<protein>
    <submittedName>
        <fullName evidence="1">Uncharacterized protein</fullName>
    </submittedName>
</protein>
<sequence length="54" mass="6493">MKSKGIKIKDFLYLLLAENYKIQRNLQIENKDVFGMTNLQIQKLTYVYSRFIYG</sequence>
<proteinExistence type="predicted"/>
<keyword evidence="2" id="KW-1185">Reference proteome</keyword>
<accession>A0A2P6FF96</accession>
<comment type="caution">
    <text evidence="1">The sequence shown here is derived from an EMBL/GenBank/DDBJ whole genome shotgun (WGS) entry which is preliminary data.</text>
</comment>
<evidence type="ECO:0000313" key="1">
    <source>
        <dbReference type="EMBL" id="PQM32034.1"/>
    </source>
</evidence>
<dbReference type="EMBL" id="JTLV02000001">
    <property type="protein sequence ID" value="PQM32034.1"/>
    <property type="molecule type" value="Genomic_DNA"/>
</dbReference>
<reference evidence="1 2" key="1">
    <citation type="journal article" date="2015" name="MBio">
        <title>Genome sequence of the Drosophila melanogaster male-killing Spiroplasma strain MSRO endosymbiont.</title>
        <authorList>
            <person name="Paredes J.C."/>
            <person name="Herren J.K."/>
            <person name="Schupfer F."/>
            <person name="Marin R."/>
            <person name="Claverol S."/>
            <person name="Kuo C.H."/>
            <person name="Lemaitre B."/>
            <person name="Beven L."/>
        </authorList>
    </citation>
    <scope>NUCLEOTIDE SEQUENCE [LARGE SCALE GENOMIC DNA]</scope>
    <source>
        <strain evidence="1 2">MSRO</strain>
    </source>
</reference>